<dbReference type="Gene3D" id="3.30.160.60">
    <property type="entry name" value="Classic Zinc Finger"/>
    <property type="match status" value="4"/>
</dbReference>
<feature type="region of interest" description="Disordered" evidence="6">
    <location>
        <begin position="15"/>
        <end position="45"/>
    </location>
</feature>
<feature type="domain" description="C2H2-type" evidence="7">
    <location>
        <begin position="400"/>
        <end position="429"/>
    </location>
</feature>
<feature type="domain" description="C2H2-type" evidence="7">
    <location>
        <begin position="310"/>
        <end position="339"/>
    </location>
</feature>
<keyword evidence="2" id="KW-0677">Repeat</keyword>
<dbReference type="OrthoDB" id="654211at2759"/>
<feature type="region of interest" description="Disordered" evidence="6">
    <location>
        <begin position="209"/>
        <end position="232"/>
    </location>
</feature>
<feature type="region of interest" description="Disordered" evidence="6">
    <location>
        <begin position="424"/>
        <end position="457"/>
    </location>
</feature>
<dbReference type="FunFam" id="3.30.160.60:FF:000072">
    <property type="entry name" value="zinc finger protein 143 isoform X1"/>
    <property type="match status" value="1"/>
</dbReference>
<organism evidence="8 9">
    <name type="scientific">Gymnopus androsaceus JB14</name>
    <dbReference type="NCBI Taxonomy" id="1447944"/>
    <lineage>
        <taxon>Eukaryota</taxon>
        <taxon>Fungi</taxon>
        <taxon>Dikarya</taxon>
        <taxon>Basidiomycota</taxon>
        <taxon>Agaricomycotina</taxon>
        <taxon>Agaricomycetes</taxon>
        <taxon>Agaricomycetidae</taxon>
        <taxon>Agaricales</taxon>
        <taxon>Marasmiineae</taxon>
        <taxon>Omphalotaceae</taxon>
        <taxon>Gymnopus</taxon>
    </lineage>
</organism>
<evidence type="ECO:0000256" key="5">
    <source>
        <dbReference type="PROSITE-ProRule" id="PRU00042"/>
    </source>
</evidence>
<dbReference type="PANTHER" id="PTHR14003">
    <property type="entry name" value="TRANSCRIPTIONAL REPRESSOR PROTEIN YY"/>
    <property type="match status" value="1"/>
</dbReference>
<feature type="compositionally biased region" description="Basic and acidic residues" evidence="6">
    <location>
        <begin position="537"/>
        <end position="546"/>
    </location>
</feature>
<dbReference type="InterPro" id="IPR036236">
    <property type="entry name" value="Znf_C2H2_sf"/>
</dbReference>
<protein>
    <recommendedName>
        <fullName evidence="7">C2H2-type domain-containing protein</fullName>
    </recommendedName>
</protein>
<dbReference type="PANTHER" id="PTHR14003:SF19">
    <property type="entry name" value="YY2 TRANSCRIPTION FACTOR"/>
    <property type="match status" value="1"/>
</dbReference>
<dbReference type="SMART" id="SM00355">
    <property type="entry name" value="ZnF_C2H2"/>
    <property type="match status" value="4"/>
</dbReference>
<evidence type="ECO:0000256" key="4">
    <source>
        <dbReference type="ARBA" id="ARBA00022833"/>
    </source>
</evidence>
<keyword evidence="1" id="KW-0479">Metal-binding</keyword>
<dbReference type="GO" id="GO:0000978">
    <property type="term" value="F:RNA polymerase II cis-regulatory region sequence-specific DNA binding"/>
    <property type="evidence" value="ECO:0007669"/>
    <property type="project" value="TreeGrafter"/>
</dbReference>
<feature type="domain" description="C2H2-type" evidence="7">
    <location>
        <begin position="340"/>
        <end position="369"/>
    </location>
</feature>
<dbReference type="PROSITE" id="PS50157">
    <property type="entry name" value="ZINC_FINGER_C2H2_2"/>
    <property type="match status" value="4"/>
</dbReference>
<keyword evidence="3 5" id="KW-0863">Zinc-finger</keyword>
<accession>A0A6A4HCI3</accession>
<dbReference type="GO" id="GO:0008270">
    <property type="term" value="F:zinc ion binding"/>
    <property type="evidence" value="ECO:0007669"/>
    <property type="project" value="UniProtKB-KW"/>
</dbReference>
<dbReference type="GO" id="GO:0000785">
    <property type="term" value="C:chromatin"/>
    <property type="evidence" value="ECO:0007669"/>
    <property type="project" value="TreeGrafter"/>
</dbReference>
<dbReference type="FunFam" id="3.30.160.60:FF:002343">
    <property type="entry name" value="Zinc finger protein 33A"/>
    <property type="match status" value="1"/>
</dbReference>
<evidence type="ECO:0000256" key="3">
    <source>
        <dbReference type="ARBA" id="ARBA00022771"/>
    </source>
</evidence>
<dbReference type="EMBL" id="ML769520">
    <property type="protein sequence ID" value="KAE9396039.1"/>
    <property type="molecule type" value="Genomic_DNA"/>
</dbReference>
<dbReference type="FunFam" id="3.30.160.60:FF:000218">
    <property type="entry name" value="Zinc finger protein 10"/>
    <property type="match status" value="1"/>
</dbReference>
<feature type="compositionally biased region" description="Acidic residues" evidence="6">
    <location>
        <begin position="508"/>
        <end position="518"/>
    </location>
</feature>
<feature type="region of interest" description="Disordered" evidence="6">
    <location>
        <begin position="249"/>
        <end position="309"/>
    </location>
</feature>
<feature type="compositionally biased region" description="Basic and acidic residues" evidence="6">
    <location>
        <begin position="15"/>
        <end position="24"/>
    </location>
</feature>
<keyword evidence="4" id="KW-0862">Zinc</keyword>
<dbReference type="FunFam" id="3.30.160.60:FF:000125">
    <property type="entry name" value="Putative zinc finger protein 143"/>
    <property type="match status" value="1"/>
</dbReference>
<dbReference type="PROSITE" id="PS00028">
    <property type="entry name" value="ZINC_FINGER_C2H2_1"/>
    <property type="match status" value="4"/>
</dbReference>
<feature type="compositionally biased region" description="Polar residues" evidence="6">
    <location>
        <begin position="258"/>
        <end position="291"/>
    </location>
</feature>
<sequence length="568" mass="62317">MERVSVALALSDVVHDDSIGEDSHSGSPSDDGRSSSPAAFETDPTLLSSLQAQYEDLDTQSRGQSSSVEIFENELANLLHQNASAATAALLSAAAQQQHQSAAAVSSSPEQNVAAAETPSANDIGNYLSDLAAVLQAAQVSDNDRIAALNVLLSARDSAAVNDKGNQTTRPAPSFHSLTAAAEFREPSRKRRRCDEEEAEEDYLYAALREGDDDARNSEPRLGMTNNGTAAPTEFTDINEILTHLSTQFESDPDRSNGSRTSHFPTSGSTVLAPSNRSAVQPVASTSNLLLDSNPAKKGKKPKPKDKNTHVCERPDCLKSFTRRSDLLRHMRIHTGERPFVCSHVGCGKTFIQRSALQVHFRVHTGEKPHCCEYPECGKSFGDSSSLARHRRTHTGKRPYKCEDPQCEKTFTRRTTLIAHMRTHDPRWEPDPNVRYSFNSNDADRTGDDQEEEDQLAQSARMISEIFQSNGLVTAEAPSPVPDSLDRVASISAEIAAALAQAHQRVFEEEERESDSEQEMAARETIGPNTSGIRGLGAEERQNQRESDDEVFPRPLRVLKNTSNKRKR</sequence>
<evidence type="ECO:0000256" key="1">
    <source>
        <dbReference type="ARBA" id="ARBA00022723"/>
    </source>
</evidence>
<evidence type="ECO:0000313" key="9">
    <source>
        <dbReference type="Proteomes" id="UP000799118"/>
    </source>
</evidence>
<gene>
    <name evidence="8" type="ORF">BT96DRAFT_1021575</name>
</gene>
<evidence type="ECO:0000259" key="7">
    <source>
        <dbReference type="PROSITE" id="PS50157"/>
    </source>
</evidence>
<feature type="domain" description="C2H2-type" evidence="7">
    <location>
        <begin position="370"/>
        <end position="399"/>
    </location>
</feature>
<keyword evidence="9" id="KW-1185">Reference proteome</keyword>
<evidence type="ECO:0000256" key="6">
    <source>
        <dbReference type="SAM" id="MobiDB-lite"/>
    </source>
</evidence>
<dbReference type="GO" id="GO:0005667">
    <property type="term" value="C:transcription regulator complex"/>
    <property type="evidence" value="ECO:0007669"/>
    <property type="project" value="TreeGrafter"/>
</dbReference>
<name>A0A6A4HCI3_9AGAR</name>
<evidence type="ECO:0000256" key="2">
    <source>
        <dbReference type="ARBA" id="ARBA00022737"/>
    </source>
</evidence>
<evidence type="ECO:0000313" key="8">
    <source>
        <dbReference type="EMBL" id="KAE9396039.1"/>
    </source>
</evidence>
<dbReference type="GO" id="GO:0000981">
    <property type="term" value="F:DNA-binding transcription factor activity, RNA polymerase II-specific"/>
    <property type="evidence" value="ECO:0007669"/>
    <property type="project" value="UniProtKB-ARBA"/>
</dbReference>
<dbReference type="SUPFAM" id="SSF57667">
    <property type="entry name" value="beta-beta-alpha zinc fingers"/>
    <property type="match status" value="3"/>
</dbReference>
<dbReference type="GO" id="GO:0031519">
    <property type="term" value="C:PcG protein complex"/>
    <property type="evidence" value="ECO:0007669"/>
    <property type="project" value="TreeGrafter"/>
</dbReference>
<dbReference type="Pfam" id="PF00096">
    <property type="entry name" value="zf-C2H2"/>
    <property type="match status" value="4"/>
</dbReference>
<reference evidence="8" key="1">
    <citation type="journal article" date="2019" name="Environ. Microbiol.">
        <title>Fungal ecological strategies reflected in gene transcription - a case study of two litter decomposers.</title>
        <authorList>
            <person name="Barbi F."/>
            <person name="Kohler A."/>
            <person name="Barry K."/>
            <person name="Baskaran P."/>
            <person name="Daum C."/>
            <person name="Fauchery L."/>
            <person name="Ihrmark K."/>
            <person name="Kuo A."/>
            <person name="LaButti K."/>
            <person name="Lipzen A."/>
            <person name="Morin E."/>
            <person name="Grigoriev I.V."/>
            <person name="Henrissat B."/>
            <person name="Lindahl B."/>
            <person name="Martin F."/>
        </authorList>
    </citation>
    <scope>NUCLEOTIDE SEQUENCE</scope>
    <source>
        <strain evidence="8">JB14</strain>
    </source>
</reference>
<dbReference type="Proteomes" id="UP000799118">
    <property type="component" value="Unassembled WGS sequence"/>
</dbReference>
<dbReference type="InterPro" id="IPR013087">
    <property type="entry name" value="Znf_C2H2_type"/>
</dbReference>
<proteinExistence type="predicted"/>
<feature type="region of interest" description="Disordered" evidence="6">
    <location>
        <begin position="504"/>
        <end position="568"/>
    </location>
</feature>
<dbReference type="AlphaFoldDB" id="A0A6A4HCI3"/>